<dbReference type="PROSITE" id="PS50943">
    <property type="entry name" value="HTH_CROC1"/>
    <property type="match status" value="1"/>
</dbReference>
<feature type="region of interest" description="Disordered" evidence="1">
    <location>
        <begin position="1"/>
        <end position="39"/>
    </location>
</feature>
<gene>
    <name evidence="3" type="ordered locus">Tfu_1244</name>
</gene>
<feature type="region of interest" description="Disordered" evidence="1">
    <location>
        <begin position="111"/>
        <end position="142"/>
    </location>
</feature>
<dbReference type="Pfam" id="PF13560">
    <property type="entry name" value="HTH_31"/>
    <property type="match status" value="1"/>
</dbReference>
<dbReference type="HOGENOM" id="CLU_029927_6_0_11"/>
<dbReference type="SMART" id="SM00530">
    <property type="entry name" value="HTH_XRE"/>
    <property type="match status" value="1"/>
</dbReference>
<dbReference type="CDD" id="cd00093">
    <property type="entry name" value="HTH_XRE"/>
    <property type="match status" value="1"/>
</dbReference>
<evidence type="ECO:0000313" key="3">
    <source>
        <dbReference type="EMBL" id="AAZ55282.1"/>
    </source>
</evidence>
<feature type="compositionally biased region" description="Basic and acidic residues" evidence="1">
    <location>
        <begin position="1"/>
        <end position="10"/>
    </location>
</feature>
<proteinExistence type="predicted"/>
<dbReference type="AlphaFoldDB" id="Q47QI7"/>
<dbReference type="eggNOG" id="COG1813">
    <property type="taxonomic scope" value="Bacteria"/>
</dbReference>
<dbReference type="SUPFAM" id="SSF48452">
    <property type="entry name" value="TPR-like"/>
    <property type="match status" value="1"/>
</dbReference>
<dbReference type="STRING" id="269800.Tfu_1244"/>
<reference evidence="3" key="1">
    <citation type="submission" date="2005-07" db="EMBL/GenBank/DDBJ databases">
        <title>Complete sequence of Thermobifida fusca YX.</title>
        <authorList>
            <consortium name="US DOE Joint Genome Institute"/>
            <person name="Copeland A."/>
            <person name="Lucas S."/>
            <person name="Lapidus A."/>
            <person name="Barry K."/>
            <person name="Detter J.C."/>
            <person name="Glavina T."/>
            <person name="Hammon N."/>
            <person name="Israni S."/>
            <person name="Pitluck S."/>
            <person name="Di Bartolo G."/>
            <person name="Chain P."/>
            <person name="Schmutz J."/>
            <person name="Larimer F."/>
            <person name="Land M."/>
            <person name="Lykidis A."/>
            <person name="Richardson P."/>
        </authorList>
    </citation>
    <scope>NUCLEOTIDE SEQUENCE</scope>
    <source>
        <strain evidence="3">YX</strain>
    </source>
</reference>
<dbReference type="EMBL" id="CP000088">
    <property type="protein sequence ID" value="AAZ55282.1"/>
    <property type="molecule type" value="Genomic_DNA"/>
</dbReference>
<feature type="domain" description="HTH cro/C1-type" evidence="2">
    <location>
        <begin position="48"/>
        <end position="101"/>
    </location>
</feature>
<dbReference type="Gene3D" id="1.10.260.40">
    <property type="entry name" value="lambda repressor-like DNA-binding domains"/>
    <property type="match status" value="1"/>
</dbReference>
<dbReference type="OrthoDB" id="4522476at2"/>
<dbReference type="KEGG" id="tfu:Tfu_1244"/>
<dbReference type="eggNOG" id="COG0457">
    <property type="taxonomic scope" value="Bacteria"/>
</dbReference>
<accession>Q47QI7</accession>
<dbReference type="InterPro" id="IPR011990">
    <property type="entry name" value="TPR-like_helical_dom_sf"/>
</dbReference>
<organism evidence="3">
    <name type="scientific">Thermobifida fusca (strain YX)</name>
    <dbReference type="NCBI Taxonomy" id="269800"/>
    <lineage>
        <taxon>Bacteria</taxon>
        <taxon>Bacillati</taxon>
        <taxon>Actinomycetota</taxon>
        <taxon>Actinomycetes</taxon>
        <taxon>Streptosporangiales</taxon>
        <taxon>Nocardiopsidaceae</taxon>
        <taxon>Thermobifida</taxon>
    </lineage>
</organism>
<feature type="compositionally biased region" description="Basic and acidic residues" evidence="1">
    <location>
        <begin position="115"/>
        <end position="124"/>
    </location>
</feature>
<dbReference type="Gene3D" id="1.25.40.10">
    <property type="entry name" value="Tetratricopeptide repeat domain"/>
    <property type="match status" value="1"/>
</dbReference>
<protein>
    <submittedName>
        <fullName evidence="3">Helix-turn-helix motif</fullName>
    </submittedName>
</protein>
<dbReference type="InterPro" id="IPR010982">
    <property type="entry name" value="Lambda_DNA-bd_dom_sf"/>
</dbReference>
<dbReference type="SUPFAM" id="SSF47413">
    <property type="entry name" value="lambda repressor-like DNA-binding domains"/>
    <property type="match status" value="1"/>
</dbReference>
<evidence type="ECO:0000256" key="1">
    <source>
        <dbReference type="SAM" id="MobiDB-lite"/>
    </source>
</evidence>
<sequence length="515" mass="57508">MDRFSPKGDPESDNVSSRLSLAEEEPVPRPPKPLRPERSPADWFGAELRYWREHRKLTQRELAQRVWVSTSLVGRIEVAERSCPPDLARRFDEVLETGGVLSRALRLINATEGDSDTKSEKGGKTADPPARNPLSGSSRDLCPAAGTIRDIAETTVNDLMKRRDALAAGGALVVGTALTETLERWLVPLRKPVTRQSGAPEETELERIEAGVAALRHWDDRWRLGISRKAVVAQLSEVADMAGEIRSAAIQPRLFLAMAELSRIAAAMSYDEGDHPSAQKYYTLSLRAAHQAGPDYELYGVGVLADMARQMLDLHRPQDALEISRLALDGARTRKAPPAMMSMLYTREGWAYARMGRVQAYRRTVAQAEEMLENDTAEPLPEWVRTIDRAELSGVVGARYRDLAQNQDDPAAKRKNAEEALHYITQALELRPPTRRRNQAFDLIGLGRTYLLLNEPVEAANAVCNAVAVAGGLRSGRVRRRLQDWYREAEPFRREPVVAELREELSRTLLAKSQT</sequence>
<dbReference type="InterPro" id="IPR001387">
    <property type="entry name" value="Cro/C1-type_HTH"/>
</dbReference>
<evidence type="ECO:0000259" key="2">
    <source>
        <dbReference type="PROSITE" id="PS50943"/>
    </source>
</evidence>
<dbReference type="GO" id="GO:0003677">
    <property type="term" value="F:DNA binding"/>
    <property type="evidence" value="ECO:0007669"/>
    <property type="project" value="InterPro"/>
</dbReference>
<name>Q47QI7_THEFY</name>